<evidence type="ECO:0000313" key="9">
    <source>
        <dbReference type="Proteomes" id="UP000290649"/>
    </source>
</evidence>
<dbReference type="InterPro" id="IPR006156">
    <property type="entry name" value="Dihydroneopterin_aldolase"/>
</dbReference>
<dbReference type="SMART" id="SM00905">
    <property type="entry name" value="FolB"/>
    <property type="match status" value="1"/>
</dbReference>
<keyword evidence="9" id="KW-1185">Reference proteome</keyword>
<dbReference type="InterPro" id="IPR043133">
    <property type="entry name" value="GTP-CH-I_C/QueF"/>
</dbReference>
<organism evidence="8 9">
    <name type="scientific">Anaerobacillus alkaliphilus</name>
    <dbReference type="NCBI Taxonomy" id="1548597"/>
    <lineage>
        <taxon>Bacteria</taxon>
        <taxon>Bacillati</taxon>
        <taxon>Bacillota</taxon>
        <taxon>Bacilli</taxon>
        <taxon>Bacillales</taxon>
        <taxon>Bacillaceae</taxon>
        <taxon>Anaerobacillus</taxon>
    </lineage>
</organism>
<dbReference type="Gene3D" id="3.30.1130.10">
    <property type="match status" value="1"/>
</dbReference>
<dbReference type="CDD" id="cd00534">
    <property type="entry name" value="DHNA_DHNTPE"/>
    <property type="match status" value="1"/>
</dbReference>
<dbReference type="UniPathway" id="UPA00077">
    <property type="reaction ID" value="UER00154"/>
</dbReference>
<comment type="function">
    <text evidence="6">Catalyzes the conversion of 7,8-dihydroneopterin to 6-hydroxymethyl-7,8-dihydropterin.</text>
</comment>
<dbReference type="EMBL" id="QOUX01000035">
    <property type="protein sequence ID" value="RXJ01084.1"/>
    <property type="molecule type" value="Genomic_DNA"/>
</dbReference>
<dbReference type="NCBIfam" id="TIGR00525">
    <property type="entry name" value="folB"/>
    <property type="match status" value="1"/>
</dbReference>
<dbReference type="EC" id="4.1.2.25" evidence="6"/>
<dbReference type="AlphaFoldDB" id="A0A4Q0VUE7"/>
<dbReference type="SUPFAM" id="SSF55620">
    <property type="entry name" value="Tetrahydrobiopterin biosynthesis enzymes-like"/>
    <property type="match status" value="1"/>
</dbReference>
<dbReference type="PANTHER" id="PTHR42844">
    <property type="entry name" value="DIHYDRONEOPTERIN ALDOLASE 1-RELATED"/>
    <property type="match status" value="1"/>
</dbReference>
<evidence type="ECO:0000256" key="6">
    <source>
        <dbReference type="RuleBase" id="RU362079"/>
    </source>
</evidence>
<evidence type="ECO:0000259" key="7">
    <source>
        <dbReference type="SMART" id="SM00905"/>
    </source>
</evidence>
<dbReference type="InterPro" id="IPR006157">
    <property type="entry name" value="FolB_dom"/>
</dbReference>
<evidence type="ECO:0000256" key="2">
    <source>
        <dbReference type="ARBA" id="ARBA00005013"/>
    </source>
</evidence>
<accession>A0A4Q0VUE7</accession>
<dbReference type="GO" id="GO:0005737">
    <property type="term" value="C:cytoplasm"/>
    <property type="evidence" value="ECO:0007669"/>
    <property type="project" value="TreeGrafter"/>
</dbReference>
<evidence type="ECO:0000256" key="3">
    <source>
        <dbReference type="ARBA" id="ARBA00005708"/>
    </source>
</evidence>
<dbReference type="GO" id="GO:0046656">
    <property type="term" value="P:folic acid biosynthetic process"/>
    <property type="evidence" value="ECO:0007669"/>
    <property type="project" value="UniProtKB-UniRule"/>
</dbReference>
<comment type="caution">
    <text evidence="8">The sequence shown here is derived from an EMBL/GenBank/DDBJ whole genome shotgun (WGS) entry which is preliminary data.</text>
</comment>
<evidence type="ECO:0000313" key="8">
    <source>
        <dbReference type="EMBL" id="RXJ01084.1"/>
    </source>
</evidence>
<comment type="similarity">
    <text evidence="3 6">Belongs to the DHNA family.</text>
</comment>
<proteinExistence type="inferred from homology"/>
<comment type="pathway">
    <text evidence="2 6">Cofactor biosynthesis; tetrahydrofolate biosynthesis; 2-amino-4-hydroxy-6-hydroxymethyl-7,8-dihydropteridine diphosphate from 7,8-dihydroneopterin triphosphate: step 3/4.</text>
</comment>
<dbReference type="Pfam" id="PF02152">
    <property type="entry name" value="FolB"/>
    <property type="match status" value="1"/>
</dbReference>
<evidence type="ECO:0000256" key="1">
    <source>
        <dbReference type="ARBA" id="ARBA00001353"/>
    </source>
</evidence>
<sequence length="123" mass="14081">MDKIYLNQMQFYGYHGVFSEETKLGQRYIVDVILETNLKEAGRTDDLNQTINYAEIFDVVKMVVEGPPYKLVEAVAEEIAKQILQRFILVNACTVKVIKPNPPIVGHYHSVAVEIVRNRNEAK</sequence>
<dbReference type="GO" id="GO:0046654">
    <property type="term" value="P:tetrahydrofolate biosynthetic process"/>
    <property type="evidence" value="ECO:0007669"/>
    <property type="project" value="UniProtKB-UniRule"/>
</dbReference>
<protein>
    <recommendedName>
        <fullName evidence="6">7,8-dihydroneopterin aldolase</fullName>
        <ecNumber evidence="6">4.1.2.25</ecNumber>
    </recommendedName>
</protein>
<dbReference type="RefSeq" id="WP_129078254.1">
    <property type="nucleotide sequence ID" value="NZ_QOUX01000035.1"/>
</dbReference>
<gene>
    <name evidence="8" type="primary">folB</name>
    <name evidence="8" type="ORF">DS745_10775</name>
</gene>
<name>A0A4Q0VUE7_9BACI</name>
<reference evidence="8 9" key="1">
    <citation type="journal article" date="2019" name="Int. J. Syst. Evol. Microbiol.">
        <title>Anaerobacillus alkaliphilus sp. nov., a novel alkaliphilic and moderately halophilic bacterium.</title>
        <authorList>
            <person name="Borsodi A.K."/>
            <person name="Aszalos J.M."/>
            <person name="Bihari P."/>
            <person name="Nagy I."/>
            <person name="Schumann P."/>
            <person name="Sproer C."/>
            <person name="Kovacs A.L."/>
            <person name="Boka K."/>
            <person name="Dobosy P."/>
            <person name="Ovari M."/>
            <person name="Szili-Kovacs T."/>
            <person name="Toth E."/>
        </authorList>
    </citation>
    <scope>NUCLEOTIDE SEQUENCE [LARGE SCALE GENOMIC DNA]</scope>
    <source>
        <strain evidence="8 9">B16-10</strain>
    </source>
</reference>
<evidence type="ECO:0000256" key="5">
    <source>
        <dbReference type="ARBA" id="ARBA00023239"/>
    </source>
</evidence>
<comment type="catalytic activity">
    <reaction evidence="1 6">
        <text>7,8-dihydroneopterin = 6-hydroxymethyl-7,8-dihydropterin + glycolaldehyde</text>
        <dbReference type="Rhea" id="RHEA:10540"/>
        <dbReference type="ChEBI" id="CHEBI:17001"/>
        <dbReference type="ChEBI" id="CHEBI:17071"/>
        <dbReference type="ChEBI" id="CHEBI:44841"/>
        <dbReference type="EC" id="4.1.2.25"/>
    </reaction>
</comment>
<dbReference type="OrthoDB" id="9803748at2"/>
<dbReference type="GO" id="GO:0004150">
    <property type="term" value="F:dihydroneopterin aldolase activity"/>
    <property type="evidence" value="ECO:0007669"/>
    <property type="project" value="UniProtKB-UniRule"/>
</dbReference>
<keyword evidence="5 6" id="KW-0456">Lyase</keyword>
<evidence type="ECO:0000256" key="4">
    <source>
        <dbReference type="ARBA" id="ARBA00022909"/>
    </source>
</evidence>
<keyword evidence="4 6" id="KW-0289">Folate biosynthesis</keyword>
<dbReference type="Proteomes" id="UP000290649">
    <property type="component" value="Unassembled WGS sequence"/>
</dbReference>
<dbReference type="PANTHER" id="PTHR42844:SF1">
    <property type="entry name" value="DIHYDRONEOPTERIN ALDOLASE 1-RELATED"/>
    <property type="match status" value="1"/>
</dbReference>
<feature type="domain" description="Dihydroneopterin aldolase/epimerase" evidence="7">
    <location>
        <begin position="4"/>
        <end position="117"/>
    </location>
</feature>
<dbReference type="NCBIfam" id="TIGR00526">
    <property type="entry name" value="folB_dom"/>
    <property type="match status" value="1"/>
</dbReference>
<dbReference type="FunFam" id="3.30.1130.10:FF:000003">
    <property type="entry name" value="7,8-dihydroneopterin aldolase"/>
    <property type="match status" value="1"/>
</dbReference>